<name>A0A0W8EA93_9ZZZZ</name>
<dbReference type="AlphaFoldDB" id="A0A0W8EA93"/>
<accession>A0A0W8EA93</accession>
<protein>
    <submittedName>
        <fullName evidence="1">Uncharacterized protein</fullName>
    </submittedName>
</protein>
<gene>
    <name evidence="1" type="ORF">ASZ90_016997</name>
</gene>
<proteinExistence type="predicted"/>
<dbReference type="EMBL" id="LNQE01001802">
    <property type="protein sequence ID" value="KUG05570.1"/>
    <property type="molecule type" value="Genomic_DNA"/>
</dbReference>
<evidence type="ECO:0000313" key="1">
    <source>
        <dbReference type="EMBL" id="KUG05570.1"/>
    </source>
</evidence>
<comment type="caution">
    <text evidence="1">The sequence shown here is derived from an EMBL/GenBank/DDBJ whole genome shotgun (WGS) entry which is preliminary data.</text>
</comment>
<reference evidence="1" key="1">
    <citation type="journal article" date="2015" name="Proc. Natl. Acad. Sci. U.S.A.">
        <title>Networks of energetic and metabolic interactions define dynamics in microbial communities.</title>
        <authorList>
            <person name="Embree M."/>
            <person name="Liu J.K."/>
            <person name="Al-Bassam M.M."/>
            <person name="Zengler K."/>
        </authorList>
    </citation>
    <scope>NUCLEOTIDE SEQUENCE</scope>
</reference>
<sequence length="38" mass="4337">MGDRVLDHMNPWHCRGIPCGIFIPDPFIASPTINEEKE</sequence>
<organism evidence="1">
    <name type="scientific">hydrocarbon metagenome</name>
    <dbReference type="NCBI Taxonomy" id="938273"/>
    <lineage>
        <taxon>unclassified sequences</taxon>
        <taxon>metagenomes</taxon>
        <taxon>ecological metagenomes</taxon>
    </lineage>
</organism>